<reference evidence="3" key="1">
    <citation type="submission" date="2021-01" db="EMBL/GenBank/DDBJ databases">
        <authorList>
            <person name="Kaushik A."/>
        </authorList>
    </citation>
    <scope>NUCLEOTIDE SEQUENCE</scope>
    <source>
        <strain evidence="3">AG3-1AP</strain>
    </source>
</reference>
<feature type="compositionally biased region" description="Polar residues" evidence="2">
    <location>
        <begin position="193"/>
        <end position="209"/>
    </location>
</feature>
<proteinExistence type="predicted"/>
<dbReference type="OrthoDB" id="3257873at2759"/>
<comment type="caution">
    <text evidence="3">The sequence shown here is derived from an EMBL/GenBank/DDBJ whole genome shotgun (WGS) entry which is preliminary data.</text>
</comment>
<organism evidence="3 4">
    <name type="scientific">Rhizoctonia solani</name>
    <dbReference type="NCBI Taxonomy" id="456999"/>
    <lineage>
        <taxon>Eukaryota</taxon>
        <taxon>Fungi</taxon>
        <taxon>Dikarya</taxon>
        <taxon>Basidiomycota</taxon>
        <taxon>Agaricomycotina</taxon>
        <taxon>Agaricomycetes</taxon>
        <taxon>Cantharellales</taxon>
        <taxon>Ceratobasidiaceae</taxon>
        <taxon>Rhizoctonia</taxon>
    </lineage>
</organism>
<evidence type="ECO:0000313" key="4">
    <source>
        <dbReference type="Proteomes" id="UP000663831"/>
    </source>
</evidence>
<name>A0A8H3AJ74_9AGAM</name>
<accession>A0A8H3AJ74</accession>
<feature type="region of interest" description="Disordered" evidence="2">
    <location>
        <begin position="193"/>
        <end position="216"/>
    </location>
</feature>
<protein>
    <submittedName>
        <fullName evidence="3">Uncharacterized protein</fullName>
    </submittedName>
</protein>
<sequence>MTLLGPLWKDVYQLVQKDDHDFWEGSLPERANNLIRELIHTAAYNALMSALGGNPADNAVPNTPHSRTRGSEVDSTLTAHIYSTIAQVEALASRENSQLSPSNIVWDQSWVKSTPTKLRMLSLPFLTANNARRLSAQMDARDFPHQYCIDEILRNTNLELFGDGFIGHEAGKITLGPSCIKKNQGGGKAMNNNGALSSVTKNKNIQPANNGGGQSSNGKILKRLLVNFDQIITRIAERGKTVSESSTPSDSDSSHEPHIWISDWQIATHLAWGYAWPDAFKAGQDRAKTLLPPKGGDRSGLKPPEGTGPVENFLVKAPLKRRHPAALVVLRLYQSVTSRKEMKPKREINFEQEVDSTQDARNTSPWCNQPATIISEQKYQALTKAAQKEAEECQDTKKQYEEALDTATQKRSEYKSKALERAMQAMLRQGGEKGLEYVAQQEWQRLCTGSVIGRFCSDQGWVAQIWKKIFQDTCKEAWSKSWEVTWLAVWEDAYQLANSKGIEFGVGSTMRQRLNRKVLLESREKESYKNIELYIEQANIGEILNNVRSLIQDLNHISGLIAIHNVYTYDNRVTVRALVPNKNQDLEDMSRILPKQPVSRELSYMELKHFIIEQYFKKGPWQRRVLFKKGVSKSWEDFTRAIEES</sequence>
<dbReference type="Proteomes" id="UP000663831">
    <property type="component" value="Unassembled WGS sequence"/>
</dbReference>
<evidence type="ECO:0000313" key="3">
    <source>
        <dbReference type="EMBL" id="CAE6432747.1"/>
    </source>
</evidence>
<feature type="region of interest" description="Disordered" evidence="2">
    <location>
        <begin position="287"/>
        <end position="309"/>
    </location>
</feature>
<evidence type="ECO:0000256" key="2">
    <source>
        <dbReference type="SAM" id="MobiDB-lite"/>
    </source>
</evidence>
<dbReference type="EMBL" id="CAJMWV010001276">
    <property type="protein sequence ID" value="CAE6432747.1"/>
    <property type="molecule type" value="Genomic_DNA"/>
</dbReference>
<evidence type="ECO:0000256" key="1">
    <source>
        <dbReference type="SAM" id="Coils"/>
    </source>
</evidence>
<dbReference type="AlphaFoldDB" id="A0A8H3AJ74"/>
<gene>
    <name evidence="3" type="ORF">RDB_LOCUS44949</name>
</gene>
<feature type="coiled-coil region" evidence="1">
    <location>
        <begin position="379"/>
        <end position="417"/>
    </location>
</feature>
<keyword evidence="1" id="KW-0175">Coiled coil</keyword>